<dbReference type="Proteomes" id="UP000836788">
    <property type="component" value="Chromosome 8"/>
</dbReference>
<reference evidence="1" key="1">
    <citation type="submission" date="2022-02" db="EMBL/GenBank/DDBJ databases">
        <authorList>
            <person name="Giguere J D."/>
        </authorList>
    </citation>
    <scope>NUCLEOTIDE SEQUENCE</scope>
    <source>
        <strain evidence="1">CCAP 1055/1</strain>
    </source>
</reference>
<dbReference type="InterPro" id="IPR011990">
    <property type="entry name" value="TPR-like_helical_dom_sf"/>
</dbReference>
<protein>
    <submittedName>
        <fullName evidence="1">Uncharacterized protein</fullName>
    </submittedName>
</protein>
<dbReference type="EMBL" id="OU594949">
    <property type="protein sequence ID" value="CAG9293667.1"/>
    <property type="molecule type" value="Genomic_DNA"/>
</dbReference>
<gene>
    <name evidence="1" type="ORF">PTTT1_LOCUS52213</name>
</gene>
<dbReference type="Gene3D" id="1.25.40.10">
    <property type="entry name" value="Tetratricopeptide repeat domain"/>
    <property type="match status" value="1"/>
</dbReference>
<sequence>MDAYRIDQISRVEDIRSLVDQLESLPFLSADDIGPLVTPLVRITSDEKRFGAEGALLTERIVLSCLSRIPDDIKIRYDHTKCWPFPTVGMWNRSIIAWGSQKSDEAAKRANAMFLLVQDDYNKELAWRRARSLPEDELLSATPNRQTYKSLIRAWAVSNTSKGPPRASEALKQMELFTGVTALIQGEVTDETELSEMELPDRTCYNSVLLSYAKLPVLRQPTALKKIQQIVSRMDRVYEVTKNPEFALDGFSYLALLLAYRRYVLSSDDLEPSYPTNILNVLRRMHLSSSMIEKDIVDLPWAYCVAIDALLKTRRLAEAHELVFVATGRATLSGFPPVTCLDGISHVTLIRVIQAWENSQHDEAAQRIEDIQDVLSSIPFRRPFFLHKAMVDIVESHSSWTGTPPLLEQMLQRALQTSCFCPNGQSFALTMKAWMRSKDVEAPHRVECLFDALNDAYTKTKLDEFRPREAHLRFVLCTWLTRSGDGRRYKGKHGTLFPAEHISSILKRSHDTAWLITPSRMYAIGLEAWYKQHIPYPAAKSYNAVHKASILLRDLQELTGEMPPQVCNWMIQVCSRRQPTSNRRADAVQTAKNVFRDGEKNWYTYVVMSRLLKSRSSPDVLYLKNMFHDCISRALLSQAFVWYLVATGNTELLQSCFRLSEEEALQVTRQAEKSLVHNSGKFHWKGRAPSVLLVENMPPEWSRFAFAAKNTDPDDCS</sequence>
<proteinExistence type="predicted"/>
<name>A0A8J9SXH6_PHATR</name>
<accession>A0A8J9SXH6</accession>
<evidence type="ECO:0000313" key="1">
    <source>
        <dbReference type="EMBL" id="CAG9293667.1"/>
    </source>
</evidence>
<organism evidence="1">
    <name type="scientific">Phaeodactylum tricornutum</name>
    <name type="common">Diatom</name>
    <dbReference type="NCBI Taxonomy" id="2850"/>
    <lineage>
        <taxon>Eukaryota</taxon>
        <taxon>Sar</taxon>
        <taxon>Stramenopiles</taxon>
        <taxon>Ochrophyta</taxon>
        <taxon>Bacillariophyta</taxon>
        <taxon>Bacillariophyceae</taxon>
        <taxon>Bacillariophycidae</taxon>
        <taxon>Naviculales</taxon>
        <taxon>Phaeodactylaceae</taxon>
        <taxon>Phaeodactylum</taxon>
    </lineage>
</organism>
<dbReference type="AlphaFoldDB" id="A0A8J9SXH6"/>